<gene>
    <name evidence="3" type="ORF">BSZ18_12590</name>
</gene>
<dbReference type="EMBL" id="NAFI01000165">
    <property type="protein sequence ID" value="OSJ12649.1"/>
    <property type="molecule type" value="Genomic_DNA"/>
</dbReference>
<evidence type="ECO:0000256" key="1">
    <source>
        <dbReference type="ARBA" id="ARBA00009387"/>
    </source>
</evidence>
<name>A0A1X3H9A0_9BRAD</name>
<dbReference type="Proteomes" id="UP000193553">
    <property type="component" value="Unassembled WGS sequence"/>
</dbReference>
<comment type="similarity">
    <text evidence="1">Belongs to the virb1 family.</text>
</comment>
<dbReference type="AlphaFoldDB" id="A0A1X3H9A0"/>
<evidence type="ECO:0000313" key="4">
    <source>
        <dbReference type="Proteomes" id="UP000193553"/>
    </source>
</evidence>
<dbReference type="OrthoDB" id="9788661at2"/>
<accession>A0A1X3H9A0</accession>
<dbReference type="SUPFAM" id="SSF53955">
    <property type="entry name" value="Lysozyme-like"/>
    <property type="match status" value="1"/>
</dbReference>
<dbReference type="InterPro" id="IPR008258">
    <property type="entry name" value="Transglycosylase_SLT_dom_1"/>
</dbReference>
<proteinExistence type="inferred from homology"/>
<evidence type="ECO:0000313" key="3">
    <source>
        <dbReference type="EMBL" id="OSJ12649.1"/>
    </source>
</evidence>
<organism evidence="3 4">
    <name type="scientific">Bradyrhizobium canariense</name>
    <dbReference type="NCBI Taxonomy" id="255045"/>
    <lineage>
        <taxon>Bacteria</taxon>
        <taxon>Pseudomonadati</taxon>
        <taxon>Pseudomonadota</taxon>
        <taxon>Alphaproteobacteria</taxon>
        <taxon>Hyphomicrobiales</taxon>
        <taxon>Nitrobacteraceae</taxon>
        <taxon>Bradyrhizobium</taxon>
    </lineage>
</organism>
<dbReference type="Pfam" id="PF01464">
    <property type="entry name" value="SLT"/>
    <property type="match status" value="1"/>
</dbReference>
<protein>
    <submittedName>
        <fullName evidence="3">Lytic transglycosylase</fullName>
    </submittedName>
</protein>
<reference evidence="3 4" key="1">
    <citation type="submission" date="2017-03" db="EMBL/GenBank/DDBJ databases">
        <title>Whole genome sequences of fourteen strains of Bradyrhizobium canariense and one strain of Bradyrhizobium japonicum isolated from Lupinus (Papilionoideae: Genisteae) species in Algeria.</title>
        <authorList>
            <person name="Crovadore J."/>
            <person name="Chekireb D."/>
            <person name="Brachmann A."/>
            <person name="Chablais R."/>
            <person name="Cochard B."/>
            <person name="Lefort F."/>
        </authorList>
    </citation>
    <scope>NUCLEOTIDE SEQUENCE [LARGE SCALE GENOMIC DNA]</scope>
    <source>
        <strain evidence="3 4">UBMA195</strain>
    </source>
</reference>
<dbReference type="Gene3D" id="1.10.530.10">
    <property type="match status" value="1"/>
</dbReference>
<dbReference type="InterPro" id="IPR023346">
    <property type="entry name" value="Lysozyme-like_dom_sf"/>
</dbReference>
<evidence type="ECO:0000259" key="2">
    <source>
        <dbReference type="Pfam" id="PF01464"/>
    </source>
</evidence>
<comment type="caution">
    <text evidence="3">The sequence shown here is derived from an EMBL/GenBank/DDBJ whole genome shotgun (WGS) entry which is preliminary data.</text>
</comment>
<dbReference type="CDD" id="cd00254">
    <property type="entry name" value="LT-like"/>
    <property type="match status" value="1"/>
</dbReference>
<sequence length="190" mass="20249">MSGAEEHLMKILHVAALLAAGLTLPQAAFAGQAEYAEMVAAHARANGVPEALVHRVIMRESRYQPGLVGHGGTIGLMQIKLATARGVGYTGDAAGLRDPNTNLTYAVKYLAGAYHAANGDHARAVRYFAGGYYYAAKRQRQEAVQVANTSEANIGAPWLEPNGNPQPIFGAAPHRKLAQRVRNARAQAPR</sequence>
<feature type="domain" description="Transglycosylase SLT" evidence="2">
    <location>
        <begin position="39"/>
        <end position="134"/>
    </location>
</feature>